<dbReference type="CDD" id="cd11058">
    <property type="entry name" value="CYP60B-like"/>
    <property type="match status" value="1"/>
</dbReference>
<dbReference type="Gene3D" id="1.10.630.10">
    <property type="entry name" value="Cytochrome P450"/>
    <property type="match status" value="1"/>
</dbReference>
<keyword evidence="8" id="KW-1133">Transmembrane helix</keyword>
<evidence type="ECO:0000313" key="9">
    <source>
        <dbReference type="EMBL" id="KAF2759884.1"/>
    </source>
</evidence>
<evidence type="ECO:0000256" key="2">
    <source>
        <dbReference type="ARBA" id="ARBA00010617"/>
    </source>
</evidence>
<keyword evidence="3 6" id="KW-0349">Heme</keyword>
<sequence length="526" mass="60418">MSASSFAPDFIQTWPSAILILCGVSLSYLIYSIVYNRYFHPLAKYPGPWLWTISRAPFAISLARGDLVHDTHRYHQKYGPIVRLAPNELSFIKAAAWKDIYSHRVGVPEFTKNPIWTEKTPNGVFSVINADLDDHTRQRKILNHAFSPTALLAQEDLIQRYVTLLIDKIRTQDVTNITDWITYCTFDIVGDLMFGKPFGCIEEEKYHYWVSYLFSNLKAACIMSAVKFYPSLFWLLIKMVPKRAFKERDAHFDLSVQWVRERVATRTERPDFLKYILDSNEKAAQPMSMPEIEASSTVLVLAGSETTATQLLGTFTHLLQHPSKLAKLSGEIRSRFRTEKEITLKAVDELEYMRAVLTENSRMAPSVPGQVPRIVPAHGNIINGITIPPGTYVGVPQLPAYRSPLNFAHPEHFIPERWLSAESPLFTCDSSDPEFTASTFENDEKAVLQPFSVGPRNCIGRFLANSEMRLILARLLFVFDPEMPSRDLDKGRLRETIERKWDSQRTYALWERNERFVKFVERQVEV</sequence>
<evidence type="ECO:0000256" key="8">
    <source>
        <dbReference type="SAM" id="Phobius"/>
    </source>
</evidence>
<dbReference type="RefSeq" id="XP_033602335.1">
    <property type="nucleotide sequence ID" value="XM_033746033.1"/>
</dbReference>
<comment type="cofactor">
    <cofactor evidence="1 6">
        <name>heme</name>
        <dbReference type="ChEBI" id="CHEBI:30413"/>
    </cofactor>
</comment>
<name>A0A6A6WCV5_9PEZI</name>
<keyword evidence="7" id="KW-0560">Oxidoreductase</keyword>
<evidence type="ECO:0000256" key="7">
    <source>
        <dbReference type="RuleBase" id="RU000461"/>
    </source>
</evidence>
<dbReference type="PANTHER" id="PTHR24305:SF210">
    <property type="entry name" value="CYTOCHROME P450 MONOOXYGENASE ASQL-RELATED"/>
    <property type="match status" value="1"/>
</dbReference>
<evidence type="ECO:0000313" key="10">
    <source>
        <dbReference type="Proteomes" id="UP000799437"/>
    </source>
</evidence>
<dbReference type="GO" id="GO:0005506">
    <property type="term" value="F:iron ion binding"/>
    <property type="evidence" value="ECO:0007669"/>
    <property type="project" value="InterPro"/>
</dbReference>
<reference evidence="9" key="1">
    <citation type="journal article" date="2020" name="Stud. Mycol.">
        <title>101 Dothideomycetes genomes: a test case for predicting lifestyles and emergence of pathogens.</title>
        <authorList>
            <person name="Haridas S."/>
            <person name="Albert R."/>
            <person name="Binder M."/>
            <person name="Bloem J."/>
            <person name="Labutti K."/>
            <person name="Salamov A."/>
            <person name="Andreopoulos B."/>
            <person name="Baker S."/>
            <person name="Barry K."/>
            <person name="Bills G."/>
            <person name="Bluhm B."/>
            <person name="Cannon C."/>
            <person name="Castanera R."/>
            <person name="Culley D."/>
            <person name="Daum C."/>
            <person name="Ezra D."/>
            <person name="Gonzalez J."/>
            <person name="Henrissat B."/>
            <person name="Kuo A."/>
            <person name="Liang C."/>
            <person name="Lipzen A."/>
            <person name="Lutzoni F."/>
            <person name="Magnuson J."/>
            <person name="Mondo S."/>
            <person name="Nolan M."/>
            <person name="Ohm R."/>
            <person name="Pangilinan J."/>
            <person name="Park H.-J."/>
            <person name="Ramirez L."/>
            <person name="Alfaro M."/>
            <person name="Sun H."/>
            <person name="Tritt A."/>
            <person name="Yoshinaga Y."/>
            <person name="Zwiers L.-H."/>
            <person name="Turgeon B."/>
            <person name="Goodwin S."/>
            <person name="Spatafora J."/>
            <person name="Crous P."/>
            <person name="Grigoriev I."/>
        </authorList>
    </citation>
    <scope>NUCLEOTIDE SEQUENCE</scope>
    <source>
        <strain evidence="9">CBS 121739</strain>
    </source>
</reference>
<dbReference type="InterPro" id="IPR002401">
    <property type="entry name" value="Cyt_P450_E_grp-I"/>
</dbReference>
<dbReference type="InterPro" id="IPR001128">
    <property type="entry name" value="Cyt_P450"/>
</dbReference>
<evidence type="ECO:0000256" key="3">
    <source>
        <dbReference type="ARBA" id="ARBA00022617"/>
    </source>
</evidence>
<dbReference type="GO" id="GO:0004497">
    <property type="term" value="F:monooxygenase activity"/>
    <property type="evidence" value="ECO:0007669"/>
    <property type="project" value="UniProtKB-KW"/>
</dbReference>
<dbReference type="PROSITE" id="PS00086">
    <property type="entry name" value="CYTOCHROME_P450"/>
    <property type="match status" value="1"/>
</dbReference>
<keyword evidence="10" id="KW-1185">Reference proteome</keyword>
<dbReference type="GeneID" id="54487087"/>
<dbReference type="GO" id="GO:0016705">
    <property type="term" value="F:oxidoreductase activity, acting on paired donors, with incorporation or reduction of molecular oxygen"/>
    <property type="evidence" value="ECO:0007669"/>
    <property type="project" value="InterPro"/>
</dbReference>
<evidence type="ECO:0000256" key="5">
    <source>
        <dbReference type="ARBA" id="ARBA00023004"/>
    </source>
</evidence>
<feature type="transmembrane region" description="Helical" evidence="8">
    <location>
        <begin position="14"/>
        <end position="34"/>
    </location>
</feature>
<accession>A0A6A6WCV5</accession>
<dbReference type="OrthoDB" id="1470350at2759"/>
<dbReference type="Proteomes" id="UP000799437">
    <property type="component" value="Unassembled WGS sequence"/>
</dbReference>
<dbReference type="AlphaFoldDB" id="A0A6A6WCV5"/>
<dbReference type="InterPro" id="IPR036396">
    <property type="entry name" value="Cyt_P450_sf"/>
</dbReference>
<dbReference type="PRINTS" id="PR00463">
    <property type="entry name" value="EP450I"/>
</dbReference>
<keyword evidence="8" id="KW-0472">Membrane</keyword>
<keyword evidence="4 6" id="KW-0479">Metal-binding</keyword>
<dbReference type="EMBL" id="ML996569">
    <property type="protein sequence ID" value="KAF2759884.1"/>
    <property type="molecule type" value="Genomic_DNA"/>
</dbReference>
<keyword evidence="7 9" id="KW-0503">Monooxygenase</keyword>
<dbReference type="SUPFAM" id="SSF48264">
    <property type="entry name" value="Cytochrome P450"/>
    <property type="match status" value="1"/>
</dbReference>
<evidence type="ECO:0000256" key="6">
    <source>
        <dbReference type="PIRSR" id="PIRSR602401-1"/>
    </source>
</evidence>
<dbReference type="PANTHER" id="PTHR24305">
    <property type="entry name" value="CYTOCHROME P450"/>
    <property type="match status" value="1"/>
</dbReference>
<keyword evidence="5 6" id="KW-0408">Iron</keyword>
<proteinExistence type="inferred from homology"/>
<evidence type="ECO:0000256" key="4">
    <source>
        <dbReference type="ARBA" id="ARBA00022723"/>
    </source>
</evidence>
<comment type="similarity">
    <text evidence="2 7">Belongs to the cytochrome P450 family.</text>
</comment>
<dbReference type="InterPro" id="IPR017972">
    <property type="entry name" value="Cyt_P450_CS"/>
</dbReference>
<keyword evidence="8" id="KW-0812">Transmembrane</keyword>
<dbReference type="Pfam" id="PF00067">
    <property type="entry name" value="p450"/>
    <property type="match status" value="1"/>
</dbReference>
<organism evidence="9 10">
    <name type="scientific">Pseudovirgaria hyperparasitica</name>
    <dbReference type="NCBI Taxonomy" id="470096"/>
    <lineage>
        <taxon>Eukaryota</taxon>
        <taxon>Fungi</taxon>
        <taxon>Dikarya</taxon>
        <taxon>Ascomycota</taxon>
        <taxon>Pezizomycotina</taxon>
        <taxon>Dothideomycetes</taxon>
        <taxon>Dothideomycetes incertae sedis</taxon>
        <taxon>Acrospermales</taxon>
        <taxon>Acrospermaceae</taxon>
        <taxon>Pseudovirgaria</taxon>
    </lineage>
</organism>
<dbReference type="InterPro" id="IPR050121">
    <property type="entry name" value="Cytochrome_P450_monoxygenase"/>
</dbReference>
<feature type="binding site" description="axial binding residue" evidence="6">
    <location>
        <position position="458"/>
    </location>
    <ligand>
        <name>heme</name>
        <dbReference type="ChEBI" id="CHEBI:30413"/>
    </ligand>
    <ligandPart>
        <name>Fe</name>
        <dbReference type="ChEBI" id="CHEBI:18248"/>
    </ligandPart>
</feature>
<protein>
    <submittedName>
        <fullName evidence="9">Putative toxin biosynthesis cytochrome P450 monooxygenase</fullName>
    </submittedName>
</protein>
<evidence type="ECO:0000256" key="1">
    <source>
        <dbReference type="ARBA" id="ARBA00001971"/>
    </source>
</evidence>
<dbReference type="PRINTS" id="PR00385">
    <property type="entry name" value="P450"/>
</dbReference>
<gene>
    <name evidence="9" type="ORF">EJ05DRAFT_492433</name>
</gene>
<dbReference type="GO" id="GO:0020037">
    <property type="term" value="F:heme binding"/>
    <property type="evidence" value="ECO:0007669"/>
    <property type="project" value="InterPro"/>
</dbReference>